<name>A0AAW9Q311_9CYAN</name>
<organism evidence="1 2">
    <name type="scientific">Tumidithrix elongata BACA0141</name>
    <dbReference type="NCBI Taxonomy" id="2716417"/>
    <lineage>
        <taxon>Bacteria</taxon>
        <taxon>Bacillati</taxon>
        <taxon>Cyanobacteriota</taxon>
        <taxon>Cyanophyceae</taxon>
        <taxon>Pseudanabaenales</taxon>
        <taxon>Pseudanabaenaceae</taxon>
        <taxon>Tumidithrix</taxon>
        <taxon>Tumidithrix elongata</taxon>
    </lineage>
</organism>
<dbReference type="AlphaFoldDB" id="A0AAW9Q311"/>
<gene>
    <name evidence="1" type="ORF">V2H45_12620</name>
</gene>
<dbReference type="RefSeq" id="WP_330484029.1">
    <property type="nucleotide sequence ID" value="NZ_JAZBJZ010000046.1"/>
</dbReference>
<dbReference type="Proteomes" id="UP001333818">
    <property type="component" value="Unassembled WGS sequence"/>
</dbReference>
<evidence type="ECO:0000313" key="1">
    <source>
        <dbReference type="EMBL" id="MEE3717600.1"/>
    </source>
</evidence>
<accession>A0AAW9Q311</accession>
<protein>
    <submittedName>
        <fullName evidence="1">Uncharacterized protein</fullName>
    </submittedName>
</protein>
<sequence>MSVFFNAYFIKTQEPESKLKERFWRVDIFPESKWAVCNFGDDYEDGMFEPGTYFTQEISEQFGEAIFIGVDTRNDQLDYEHSKAGIILRKLCWCTDGCQSTWGWVEGEKEAWEDAAIFSEENFARAREMVKYGEHLELLPEEEFLAKEKELRSIWDNRQYILGDTWPLGDASFNGAIEEYFGLKVPPRF</sequence>
<dbReference type="EMBL" id="JAZBJZ010000046">
    <property type="protein sequence ID" value="MEE3717600.1"/>
    <property type="molecule type" value="Genomic_DNA"/>
</dbReference>
<evidence type="ECO:0000313" key="2">
    <source>
        <dbReference type="Proteomes" id="UP001333818"/>
    </source>
</evidence>
<keyword evidence="2" id="KW-1185">Reference proteome</keyword>
<reference evidence="1" key="1">
    <citation type="submission" date="2024-01" db="EMBL/GenBank/DDBJ databases">
        <title>Bank of Algae and Cyanobacteria of the Azores (BACA) strain genomes.</title>
        <authorList>
            <person name="Luz R."/>
            <person name="Cordeiro R."/>
            <person name="Fonseca A."/>
            <person name="Goncalves V."/>
        </authorList>
    </citation>
    <scope>NUCLEOTIDE SEQUENCE</scope>
    <source>
        <strain evidence="1">BACA0141</strain>
    </source>
</reference>
<proteinExistence type="predicted"/>
<comment type="caution">
    <text evidence="1">The sequence shown here is derived from an EMBL/GenBank/DDBJ whole genome shotgun (WGS) entry which is preliminary data.</text>
</comment>